<organism evidence="1 2">
    <name type="scientific">Shewanella fodinae</name>
    <dbReference type="NCBI Taxonomy" id="552357"/>
    <lineage>
        <taxon>Bacteria</taxon>
        <taxon>Pseudomonadati</taxon>
        <taxon>Pseudomonadota</taxon>
        <taxon>Gammaproteobacteria</taxon>
        <taxon>Alteromonadales</taxon>
        <taxon>Shewanellaceae</taxon>
        <taxon>Shewanella</taxon>
    </lineage>
</organism>
<dbReference type="InterPro" id="IPR038338">
    <property type="entry name" value="PriC_sf"/>
</dbReference>
<protein>
    <recommendedName>
        <fullName evidence="3">Prephenate dehydrogenase</fullName>
    </recommendedName>
</protein>
<reference evidence="1 2" key="1">
    <citation type="submission" date="2019-03" db="EMBL/GenBank/DDBJ databases">
        <title>Freshwater and sediment microbial communities from various areas in North America, analyzing microbe dynamics in response to fracking.</title>
        <authorList>
            <person name="Lamendella R."/>
        </authorList>
    </citation>
    <scope>NUCLEOTIDE SEQUENCE [LARGE SCALE GENOMIC DNA]</scope>
    <source>
        <strain evidence="1 2">74A</strain>
    </source>
</reference>
<sequence>MPYTKVIAQLKTNLQTAYRQAVDADNSLDQLQQQGHAKFAKIFTDDQGFTTSSNRFLPYVQELAEMVAELEEDKAPSQQQLEHLVKQLAILLQTLARFKEQGRQ</sequence>
<dbReference type="OrthoDB" id="7067468at2"/>
<accession>A0A4R2FHK6</accession>
<dbReference type="Proteomes" id="UP000294832">
    <property type="component" value="Unassembled WGS sequence"/>
</dbReference>
<dbReference type="Gene3D" id="1.20.1270.340">
    <property type="match status" value="1"/>
</dbReference>
<dbReference type="RefSeq" id="WP_133037370.1">
    <property type="nucleotide sequence ID" value="NZ_BMXW01000017.1"/>
</dbReference>
<dbReference type="EMBL" id="SLWF01000001">
    <property type="protein sequence ID" value="TCN90632.1"/>
    <property type="molecule type" value="Genomic_DNA"/>
</dbReference>
<name>A0A4R2FHK6_9GAMM</name>
<keyword evidence="2" id="KW-1185">Reference proteome</keyword>
<proteinExistence type="predicted"/>
<dbReference type="AlphaFoldDB" id="A0A4R2FHK6"/>
<evidence type="ECO:0000313" key="2">
    <source>
        <dbReference type="Proteomes" id="UP000294832"/>
    </source>
</evidence>
<evidence type="ECO:0008006" key="3">
    <source>
        <dbReference type="Google" id="ProtNLM"/>
    </source>
</evidence>
<evidence type="ECO:0000313" key="1">
    <source>
        <dbReference type="EMBL" id="TCN90632.1"/>
    </source>
</evidence>
<gene>
    <name evidence="1" type="ORF">EDC91_101102</name>
</gene>
<comment type="caution">
    <text evidence="1">The sequence shown here is derived from an EMBL/GenBank/DDBJ whole genome shotgun (WGS) entry which is preliminary data.</text>
</comment>